<feature type="compositionally biased region" description="Basic residues" evidence="1">
    <location>
        <begin position="33"/>
        <end position="43"/>
    </location>
</feature>
<evidence type="ECO:0000313" key="3">
    <source>
        <dbReference type="EMBL" id="KAK7546662.1"/>
    </source>
</evidence>
<keyword evidence="2" id="KW-0472">Membrane</keyword>
<comment type="caution">
    <text evidence="3">The sequence shown here is derived from an EMBL/GenBank/DDBJ whole genome shotgun (WGS) entry which is preliminary data.</text>
</comment>
<feature type="region of interest" description="Disordered" evidence="1">
    <location>
        <begin position="1"/>
        <end position="43"/>
    </location>
</feature>
<evidence type="ECO:0000256" key="2">
    <source>
        <dbReference type="SAM" id="Phobius"/>
    </source>
</evidence>
<feature type="transmembrane region" description="Helical" evidence="2">
    <location>
        <begin position="49"/>
        <end position="73"/>
    </location>
</feature>
<sequence length="175" mass="19390">MQSLSASSIHSGGPLSTHQPRKTSTLGSINQGRKCHYPRAPSRHRSAHSLLTITVHTAGSVFSIHRSAFIIIFSSTFLDPLLPPSSAPLISPFIIIIIIIGWWRSWGGASAFFLLARQSSAFFVQGLDLLFLPGILAIRIAFWLWRRSFELGCFVFLFFMRASLRASGRMTTLGN</sequence>
<reference evidence="3 4" key="1">
    <citation type="submission" date="2024-04" db="EMBL/GenBank/DDBJ databases">
        <title>Phyllosticta paracitricarpa is synonymous to the EU quarantine fungus P. citricarpa based on phylogenomic analyses.</title>
        <authorList>
            <consortium name="Lawrence Berkeley National Laboratory"/>
            <person name="Van Ingen-Buijs V.A."/>
            <person name="Van Westerhoven A.C."/>
            <person name="Haridas S."/>
            <person name="Skiadas P."/>
            <person name="Martin F."/>
            <person name="Groenewald J.Z."/>
            <person name="Crous P.W."/>
            <person name="Seidl M.F."/>
        </authorList>
    </citation>
    <scope>NUCLEOTIDE SEQUENCE [LARGE SCALE GENOMIC DNA]</scope>
    <source>
        <strain evidence="3 4">CBS 122670</strain>
    </source>
</reference>
<dbReference type="Proteomes" id="UP001365128">
    <property type="component" value="Unassembled WGS sequence"/>
</dbReference>
<evidence type="ECO:0000313" key="4">
    <source>
        <dbReference type="Proteomes" id="UP001365128"/>
    </source>
</evidence>
<evidence type="ECO:0000256" key="1">
    <source>
        <dbReference type="SAM" id="MobiDB-lite"/>
    </source>
</evidence>
<organism evidence="3 4">
    <name type="scientific">Phyllosticta citricarpa</name>
    <dbReference type="NCBI Taxonomy" id="55181"/>
    <lineage>
        <taxon>Eukaryota</taxon>
        <taxon>Fungi</taxon>
        <taxon>Dikarya</taxon>
        <taxon>Ascomycota</taxon>
        <taxon>Pezizomycotina</taxon>
        <taxon>Dothideomycetes</taxon>
        <taxon>Dothideomycetes incertae sedis</taxon>
        <taxon>Botryosphaeriales</taxon>
        <taxon>Phyllostictaceae</taxon>
        <taxon>Phyllosticta</taxon>
    </lineage>
</organism>
<feature type="transmembrane region" description="Helical" evidence="2">
    <location>
        <begin position="93"/>
        <end position="115"/>
    </location>
</feature>
<feature type="compositionally biased region" description="Polar residues" evidence="1">
    <location>
        <begin position="1"/>
        <end position="31"/>
    </location>
</feature>
<keyword evidence="2" id="KW-0812">Transmembrane</keyword>
<protein>
    <submittedName>
        <fullName evidence="3">Uncharacterized protein</fullName>
    </submittedName>
</protein>
<keyword evidence="2" id="KW-1133">Transmembrane helix</keyword>
<keyword evidence="4" id="KW-1185">Reference proteome</keyword>
<gene>
    <name evidence="3" type="ORF">IWX46DRAFT_77111</name>
</gene>
<dbReference type="EMBL" id="JBBPDW010000014">
    <property type="protein sequence ID" value="KAK7546662.1"/>
    <property type="molecule type" value="Genomic_DNA"/>
</dbReference>
<accession>A0ABR1MHF2</accession>
<name>A0ABR1MHF2_9PEZI</name>
<proteinExistence type="predicted"/>
<feature type="transmembrane region" description="Helical" evidence="2">
    <location>
        <begin position="122"/>
        <end position="142"/>
    </location>
</feature>